<dbReference type="SUPFAM" id="SSF57667">
    <property type="entry name" value="beta-beta-alpha zinc fingers"/>
    <property type="match status" value="1"/>
</dbReference>
<accession>A0A8B6CRS0</accession>
<evidence type="ECO:0000256" key="3">
    <source>
        <dbReference type="ARBA" id="ARBA00022723"/>
    </source>
</evidence>
<keyword evidence="7" id="KW-0238">DNA-binding</keyword>
<feature type="compositionally biased region" description="Basic residues" evidence="10">
    <location>
        <begin position="90"/>
        <end position="106"/>
    </location>
</feature>
<dbReference type="InterPro" id="IPR036236">
    <property type="entry name" value="Znf_C2H2_sf"/>
</dbReference>
<keyword evidence="6" id="KW-0862">Zinc</keyword>
<sequence>MFGQSEDKNNKRKSQSMERRNNIRMSNFIQKVTKDNENITTNESQATEIIQCDQLMELENENVRSAETATVMDNIAHELPENGTMFSDKHLHKNSPKKSKKTTKRKGSIDNVDQNLLENVKQSRNERKLPTQKDDESDDDDILVGIDDVISKVVIKKSRLLPDKLIAKLKGTGKIIRYDRELDNTIEVCSIDDDYHTFKKNVEQDFGDVRDYEFRPDDTDEKVELMARFAFDNELFTLKPYACSVPGCNKRYTDPSSLRKHVKNHNQKDPQQKKKMKKEGESIGGGDLLNNCLSVQQLHMESAPQNHENQENMIRGPVTGPTTDLYSVGANYQSHQHAAASPAPSTMQQGSPMPSTNINMEEEQFGTFNTTLPQNFNRRNIPMNMRTGMQPGMRPNMQTAPYQQGYETYLQSMNQMPGFADGENGQFNFRNNAFDPTMMTDMQAMQRNYPGLEGIHQDFENMQFAEELTQHQQITQQYLQHTAIDRCNSRMSAAIYADGTT</sequence>
<dbReference type="InterPro" id="IPR013087">
    <property type="entry name" value="Znf_C2H2_type"/>
</dbReference>
<dbReference type="Gene3D" id="3.30.160.60">
    <property type="entry name" value="Classic Zinc Finger"/>
    <property type="match status" value="1"/>
</dbReference>
<evidence type="ECO:0000256" key="9">
    <source>
        <dbReference type="PROSITE-ProRule" id="PRU00042"/>
    </source>
</evidence>
<comment type="caution">
    <text evidence="12">The sequence shown here is derived from an EMBL/GenBank/DDBJ whole genome shotgun (WGS) entry which is preliminary data.</text>
</comment>
<keyword evidence="4" id="KW-0677">Repeat</keyword>
<evidence type="ECO:0000256" key="8">
    <source>
        <dbReference type="ARBA" id="ARBA00023242"/>
    </source>
</evidence>
<dbReference type="PANTHER" id="PTHR45718:SF7">
    <property type="entry name" value="C2H2-TYPE DOMAIN-CONTAINING PROTEIN"/>
    <property type="match status" value="1"/>
</dbReference>
<evidence type="ECO:0000256" key="1">
    <source>
        <dbReference type="ARBA" id="ARBA00004123"/>
    </source>
</evidence>
<comment type="subcellular location">
    <subcellularLocation>
        <location evidence="1">Nucleus</location>
    </subcellularLocation>
</comment>
<evidence type="ECO:0000256" key="10">
    <source>
        <dbReference type="SAM" id="MobiDB-lite"/>
    </source>
</evidence>
<dbReference type="InterPro" id="IPR043359">
    <property type="entry name" value="GLI-like"/>
</dbReference>
<keyword evidence="3" id="KW-0479">Metal-binding</keyword>
<keyword evidence="8" id="KW-0539">Nucleus</keyword>
<evidence type="ECO:0000313" key="12">
    <source>
        <dbReference type="EMBL" id="VDI07977.1"/>
    </source>
</evidence>
<protein>
    <submittedName>
        <fullName evidence="12">Zinc finger protein GLIS1/3</fullName>
    </submittedName>
</protein>
<feature type="domain" description="C2H2-type" evidence="11">
    <location>
        <begin position="241"/>
        <end position="270"/>
    </location>
</feature>
<reference evidence="12" key="1">
    <citation type="submission" date="2018-11" db="EMBL/GenBank/DDBJ databases">
        <authorList>
            <person name="Alioto T."/>
            <person name="Alioto T."/>
        </authorList>
    </citation>
    <scope>NUCLEOTIDE SEQUENCE</scope>
</reference>
<feature type="region of interest" description="Disordered" evidence="10">
    <location>
        <begin position="1"/>
        <end position="26"/>
    </location>
</feature>
<evidence type="ECO:0000313" key="13">
    <source>
        <dbReference type="Proteomes" id="UP000596742"/>
    </source>
</evidence>
<dbReference type="PROSITE" id="PS00028">
    <property type="entry name" value="ZINC_FINGER_C2H2_1"/>
    <property type="match status" value="1"/>
</dbReference>
<proteinExistence type="inferred from homology"/>
<feature type="region of interest" description="Disordered" evidence="10">
    <location>
        <begin position="254"/>
        <end position="286"/>
    </location>
</feature>
<evidence type="ECO:0000256" key="7">
    <source>
        <dbReference type="ARBA" id="ARBA00023125"/>
    </source>
</evidence>
<comment type="similarity">
    <text evidence="2">Belongs to the GLI C2H2-type zinc-finger protein family.</text>
</comment>
<evidence type="ECO:0000256" key="6">
    <source>
        <dbReference type="ARBA" id="ARBA00022833"/>
    </source>
</evidence>
<feature type="compositionally biased region" description="Basic and acidic residues" evidence="10">
    <location>
        <begin position="1"/>
        <end position="21"/>
    </location>
</feature>
<gene>
    <name evidence="12" type="ORF">MGAL_10B056201</name>
</gene>
<dbReference type="FunFam" id="3.30.160.60:FF:000019">
    <property type="entry name" value="GLI family zinc finger 3"/>
    <property type="match status" value="1"/>
</dbReference>
<dbReference type="GO" id="GO:0000981">
    <property type="term" value="F:DNA-binding transcription factor activity, RNA polymerase II-specific"/>
    <property type="evidence" value="ECO:0007669"/>
    <property type="project" value="TreeGrafter"/>
</dbReference>
<name>A0A8B6CRS0_MYTGA</name>
<dbReference type="PROSITE" id="PS50157">
    <property type="entry name" value="ZINC_FINGER_C2H2_2"/>
    <property type="match status" value="1"/>
</dbReference>
<dbReference type="GO" id="GO:0000978">
    <property type="term" value="F:RNA polymerase II cis-regulatory region sequence-specific DNA binding"/>
    <property type="evidence" value="ECO:0007669"/>
    <property type="project" value="TreeGrafter"/>
</dbReference>
<evidence type="ECO:0000256" key="2">
    <source>
        <dbReference type="ARBA" id="ARBA00010831"/>
    </source>
</evidence>
<keyword evidence="13" id="KW-1185">Reference proteome</keyword>
<organism evidence="12 13">
    <name type="scientific">Mytilus galloprovincialis</name>
    <name type="common">Mediterranean mussel</name>
    <dbReference type="NCBI Taxonomy" id="29158"/>
    <lineage>
        <taxon>Eukaryota</taxon>
        <taxon>Metazoa</taxon>
        <taxon>Spiralia</taxon>
        <taxon>Lophotrochozoa</taxon>
        <taxon>Mollusca</taxon>
        <taxon>Bivalvia</taxon>
        <taxon>Autobranchia</taxon>
        <taxon>Pteriomorphia</taxon>
        <taxon>Mytilida</taxon>
        <taxon>Mytiloidea</taxon>
        <taxon>Mytilidae</taxon>
        <taxon>Mytilinae</taxon>
        <taxon>Mytilus</taxon>
    </lineage>
</organism>
<dbReference type="EMBL" id="UYJE01002117">
    <property type="protein sequence ID" value="VDI07977.1"/>
    <property type="molecule type" value="Genomic_DNA"/>
</dbReference>
<dbReference type="SMART" id="SM00355">
    <property type="entry name" value="ZnF_C2H2"/>
    <property type="match status" value="1"/>
</dbReference>
<dbReference type="Proteomes" id="UP000596742">
    <property type="component" value="Unassembled WGS sequence"/>
</dbReference>
<dbReference type="PANTHER" id="PTHR45718">
    <property type="entry name" value="TRANSCRIPTIONAL ACTIVATOR CUBITUS INTERRUPTUS"/>
    <property type="match status" value="1"/>
</dbReference>
<feature type="region of interest" description="Disordered" evidence="10">
    <location>
        <begin position="80"/>
        <end position="111"/>
    </location>
</feature>
<keyword evidence="5 9" id="KW-0863">Zinc-finger</keyword>
<dbReference type="OrthoDB" id="3214149at2759"/>
<evidence type="ECO:0000256" key="5">
    <source>
        <dbReference type="ARBA" id="ARBA00022771"/>
    </source>
</evidence>
<evidence type="ECO:0000256" key="4">
    <source>
        <dbReference type="ARBA" id="ARBA00022737"/>
    </source>
</evidence>
<evidence type="ECO:0000259" key="11">
    <source>
        <dbReference type="PROSITE" id="PS50157"/>
    </source>
</evidence>
<dbReference type="AlphaFoldDB" id="A0A8B6CRS0"/>
<dbReference type="GO" id="GO:0005634">
    <property type="term" value="C:nucleus"/>
    <property type="evidence" value="ECO:0007669"/>
    <property type="project" value="UniProtKB-SubCell"/>
</dbReference>
<dbReference type="GO" id="GO:0008270">
    <property type="term" value="F:zinc ion binding"/>
    <property type="evidence" value="ECO:0007669"/>
    <property type="project" value="UniProtKB-KW"/>
</dbReference>